<dbReference type="Proteomes" id="UP000694393">
    <property type="component" value="Unplaced"/>
</dbReference>
<reference evidence="15" key="2">
    <citation type="submission" date="2025-09" db="UniProtKB">
        <authorList>
            <consortium name="Ensembl"/>
        </authorList>
    </citation>
    <scope>IDENTIFICATION</scope>
</reference>
<keyword evidence="16" id="KW-1185">Reference proteome</keyword>
<comment type="function">
    <text evidence="12">Catalyzes the phosphorolytic breakdown of the N-glycosidic bond in the beta-(deoxy)ribonucleoside molecules, with the formation of the corresponding free purine bases and pentose-1-phosphate. Preferentially acts on 6-oxopurine nucleosides including inosine and guanosine.</text>
</comment>
<keyword evidence="7" id="KW-0660">Purine salvage</keyword>
<dbReference type="InterPro" id="IPR035994">
    <property type="entry name" value="Nucleoside_phosphorylase_sf"/>
</dbReference>
<accession>A0A8C8VDN1</accession>
<organism evidence="15 16">
    <name type="scientific">Pelusios castaneus</name>
    <name type="common">West African mud turtle</name>
    <dbReference type="NCBI Taxonomy" id="367368"/>
    <lineage>
        <taxon>Eukaryota</taxon>
        <taxon>Metazoa</taxon>
        <taxon>Chordata</taxon>
        <taxon>Craniata</taxon>
        <taxon>Vertebrata</taxon>
        <taxon>Euteleostomi</taxon>
        <taxon>Archelosauria</taxon>
        <taxon>Testudinata</taxon>
        <taxon>Testudines</taxon>
        <taxon>Pleurodira</taxon>
        <taxon>Pelomedusidae</taxon>
        <taxon>Pelusios</taxon>
    </lineage>
</organism>
<dbReference type="EC" id="2.4.2.1" evidence="3 13"/>
<evidence type="ECO:0000256" key="1">
    <source>
        <dbReference type="ARBA" id="ARBA00005058"/>
    </source>
</evidence>
<comment type="pathway">
    <text evidence="1 13">Purine metabolism; purine nucleoside salvage.</text>
</comment>
<comment type="similarity">
    <text evidence="2 13">Belongs to the PNP/MTAP phosphorylase family.</text>
</comment>
<dbReference type="InterPro" id="IPR011270">
    <property type="entry name" value="Pur_Nuc_Pase_Ino/Guo-sp"/>
</dbReference>
<keyword evidence="5 13" id="KW-0328">Glycosyltransferase</keyword>
<dbReference type="SUPFAM" id="SSF53167">
    <property type="entry name" value="Purine and uridine phosphorylases"/>
    <property type="match status" value="1"/>
</dbReference>
<comment type="catalytic activity">
    <reaction evidence="9 13">
        <text>2'-deoxyguanosine + phosphate = 2-deoxy-alpha-D-ribose 1-phosphate + guanine</text>
        <dbReference type="Rhea" id="RHEA:27738"/>
        <dbReference type="ChEBI" id="CHEBI:16235"/>
        <dbReference type="ChEBI" id="CHEBI:17172"/>
        <dbReference type="ChEBI" id="CHEBI:43474"/>
        <dbReference type="ChEBI" id="CHEBI:57259"/>
        <dbReference type="EC" id="2.4.2.1"/>
    </reaction>
</comment>
<dbReference type="CDD" id="cd09009">
    <property type="entry name" value="PNP-EcPNPII_like"/>
    <property type="match status" value="1"/>
</dbReference>
<evidence type="ECO:0000256" key="9">
    <source>
        <dbReference type="ARBA" id="ARBA00023929"/>
    </source>
</evidence>
<feature type="domain" description="Nucleoside phosphorylase" evidence="14">
    <location>
        <begin position="26"/>
        <end position="255"/>
    </location>
</feature>
<dbReference type="InterPro" id="IPR011268">
    <property type="entry name" value="Purine_phosphorylase"/>
</dbReference>
<evidence type="ECO:0000256" key="10">
    <source>
        <dbReference type="ARBA" id="ARBA00023950"/>
    </source>
</evidence>
<dbReference type="UniPathway" id="UPA00606"/>
<evidence type="ECO:0000256" key="3">
    <source>
        <dbReference type="ARBA" id="ARBA00011886"/>
    </source>
</evidence>
<dbReference type="NCBIfam" id="TIGR01697">
    <property type="entry name" value="PNPH-PUNA-XAPA"/>
    <property type="match status" value="1"/>
</dbReference>
<dbReference type="NCBIfam" id="NF006054">
    <property type="entry name" value="PRK08202.1"/>
    <property type="match status" value="1"/>
</dbReference>
<protein>
    <recommendedName>
        <fullName evidence="4 13">Purine nucleoside phosphorylase</fullName>
        <ecNumber evidence="3 13">2.4.2.1</ecNumber>
    </recommendedName>
    <alternativeName>
        <fullName evidence="13">Inosine-guanosine phosphorylase</fullName>
    </alternativeName>
</protein>
<dbReference type="Ensembl" id="ENSPCET00000000328.1">
    <property type="protein sequence ID" value="ENSPCEP00000000318.1"/>
    <property type="gene ID" value="ENSPCEG00000000272.1"/>
</dbReference>
<dbReference type="Gene3D" id="3.40.50.1580">
    <property type="entry name" value="Nucleoside phosphorylase domain"/>
    <property type="match status" value="1"/>
</dbReference>
<dbReference type="GO" id="GO:0006166">
    <property type="term" value="P:purine ribonucleoside salvage"/>
    <property type="evidence" value="ECO:0007669"/>
    <property type="project" value="UniProtKB-KW"/>
</dbReference>
<dbReference type="PIRSF" id="PIRSF000477">
    <property type="entry name" value="PurNPase"/>
    <property type="match status" value="1"/>
</dbReference>
<evidence type="ECO:0000256" key="4">
    <source>
        <dbReference type="ARBA" id="ARBA00013834"/>
    </source>
</evidence>
<evidence type="ECO:0000313" key="16">
    <source>
        <dbReference type="Proteomes" id="UP000694393"/>
    </source>
</evidence>
<reference evidence="15" key="1">
    <citation type="submission" date="2025-08" db="UniProtKB">
        <authorList>
            <consortium name="Ensembl"/>
        </authorList>
    </citation>
    <scope>IDENTIFICATION</scope>
</reference>
<evidence type="ECO:0000313" key="15">
    <source>
        <dbReference type="Ensembl" id="ENSPCEP00000000318.1"/>
    </source>
</evidence>
<dbReference type="GO" id="GO:0005737">
    <property type="term" value="C:cytoplasm"/>
    <property type="evidence" value="ECO:0007669"/>
    <property type="project" value="TreeGrafter"/>
</dbReference>
<evidence type="ECO:0000256" key="6">
    <source>
        <dbReference type="ARBA" id="ARBA00022679"/>
    </source>
</evidence>
<dbReference type="PANTHER" id="PTHR11904">
    <property type="entry name" value="METHYLTHIOADENOSINE/PURINE NUCLEOSIDE PHOSPHORYLASE"/>
    <property type="match status" value="1"/>
</dbReference>
<evidence type="ECO:0000256" key="12">
    <source>
        <dbReference type="ARBA" id="ARBA00054498"/>
    </source>
</evidence>
<evidence type="ECO:0000256" key="2">
    <source>
        <dbReference type="ARBA" id="ARBA00006751"/>
    </source>
</evidence>
<evidence type="ECO:0000256" key="13">
    <source>
        <dbReference type="PIRNR" id="PIRNR000477"/>
    </source>
</evidence>
<dbReference type="Pfam" id="PF01048">
    <property type="entry name" value="PNP_UDP_1"/>
    <property type="match status" value="1"/>
</dbReference>
<proteinExistence type="inferred from homology"/>
<sequence length="266" mass="29334">PENHKTKLMEIKTAQWLLSHTTQRPTLAIVCGSGLGVLGETLKNQKFFSYTEIPNFPSSTVPGHAGQLFFGELQGKRWVCMKGRFHMYEGYPLWQVTFPIRVFKLLGVEIFIVTNAARALADGYSCGELMTIRDHINLPGFSGQNPLLGPSKERFGPHSPALSSPYDQELRALALEISESFGYTSFVKEGVYCMVGGPNFESVAEARLLHLMGADAVGMSTAPEVLVAKYCGLRIFGLSLITSKAVKEYASKEAHSYIEEIFVTLS</sequence>
<dbReference type="AlphaFoldDB" id="A0A8C8VDN1"/>
<comment type="function">
    <text evidence="13">The purine nucleoside phosphorylases catalyze the phosphorolytic breakdown of the N-glycosidic bond in the beta-(deoxy)ribonucleoside molecules, with the formation of the corresponding free purine bases and pentose-1-phosphate.</text>
</comment>
<evidence type="ECO:0000256" key="8">
    <source>
        <dbReference type="ARBA" id="ARBA00023918"/>
    </source>
</evidence>
<comment type="catalytic activity">
    <reaction evidence="11 13">
        <text>guanosine + phosphate = alpha-D-ribose 1-phosphate + guanine</text>
        <dbReference type="Rhea" id="RHEA:13233"/>
        <dbReference type="ChEBI" id="CHEBI:16235"/>
        <dbReference type="ChEBI" id="CHEBI:16750"/>
        <dbReference type="ChEBI" id="CHEBI:43474"/>
        <dbReference type="ChEBI" id="CHEBI:57720"/>
        <dbReference type="EC" id="2.4.2.1"/>
    </reaction>
</comment>
<dbReference type="FunFam" id="3.40.50.1580:FF:000004">
    <property type="entry name" value="Purine nucleoside phosphorylase"/>
    <property type="match status" value="1"/>
</dbReference>
<keyword evidence="6 13" id="KW-0808">Transferase</keyword>
<dbReference type="InterPro" id="IPR000845">
    <property type="entry name" value="Nucleoside_phosphorylase_d"/>
</dbReference>
<comment type="catalytic activity">
    <reaction evidence="10 13">
        <text>2'-deoxyinosine + phosphate = 2-deoxy-alpha-D-ribose 1-phosphate + hypoxanthine</text>
        <dbReference type="Rhea" id="RHEA:27750"/>
        <dbReference type="ChEBI" id="CHEBI:17368"/>
        <dbReference type="ChEBI" id="CHEBI:28997"/>
        <dbReference type="ChEBI" id="CHEBI:43474"/>
        <dbReference type="ChEBI" id="CHEBI:57259"/>
        <dbReference type="EC" id="2.4.2.1"/>
    </reaction>
</comment>
<evidence type="ECO:0000256" key="5">
    <source>
        <dbReference type="ARBA" id="ARBA00022676"/>
    </source>
</evidence>
<evidence type="ECO:0000259" key="14">
    <source>
        <dbReference type="Pfam" id="PF01048"/>
    </source>
</evidence>
<dbReference type="NCBIfam" id="TIGR01700">
    <property type="entry name" value="PNPH"/>
    <property type="match status" value="1"/>
</dbReference>
<evidence type="ECO:0000256" key="11">
    <source>
        <dbReference type="ARBA" id="ARBA00023970"/>
    </source>
</evidence>
<dbReference type="GO" id="GO:0004731">
    <property type="term" value="F:purine-nucleoside phosphorylase activity"/>
    <property type="evidence" value="ECO:0007669"/>
    <property type="project" value="UniProtKB-EC"/>
</dbReference>
<evidence type="ECO:0000256" key="7">
    <source>
        <dbReference type="ARBA" id="ARBA00022726"/>
    </source>
</evidence>
<dbReference type="PANTHER" id="PTHR11904:SF13">
    <property type="entry name" value="PURINE NUCLEOSIDE PHOSPHORYLASE"/>
    <property type="match status" value="1"/>
</dbReference>
<comment type="catalytic activity">
    <reaction evidence="8 13">
        <text>inosine + phosphate = alpha-D-ribose 1-phosphate + hypoxanthine</text>
        <dbReference type="Rhea" id="RHEA:27646"/>
        <dbReference type="ChEBI" id="CHEBI:17368"/>
        <dbReference type="ChEBI" id="CHEBI:17596"/>
        <dbReference type="ChEBI" id="CHEBI:43474"/>
        <dbReference type="ChEBI" id="CHEBI:57720"/>
        <dbReference type="EC" id="2.4.2.1"/>
    </reaction>
</comment>
<name>A0A8C8VDN1_9SAUR</name>